<name>A0ABY9XW86_9FLAO</name>
<dbReference type="Proteomes" id="UP001302806">
    <property type="component" value="Chromosome"/>
</dbReference>
<sequence>MFDMAYGNLEYKRRWSNYIYSFKHHIIFDKKNLKQLIISHFEALIIHTKNILKKYDIDKYIEKFKNKANKETKYIELPNHIIETEFDFDIIFFSEINILKNEILEILVCNFLYSSKENIKNIKLMKNENNKEILILGETAKCKIIFDKYLDLNI</sequence>
<dbReference type="RefSeq" id="WP_415866537.1">
    <property type="nucleotide sequence ID" value="NZ_CP134537.1"/>
</dbReference>
<dbReference type="EMBL" id="CP134537">
    <property type="protein sequence ID" value="WNH10227.1"/>
    <property type="molecule type" value="Genomic_DNA"/>
</dbReference>
<evidence type="ECO:0000313" key="1">
    <source>
        <dbReference type="EMBL" id="WNH10227.1"/>
    </source>
</evidence>
<organism evidence="1 2">
    <name type="scientific">Thalassobellus suaedae</name>
    <dbReference type="NCBI Taxonomy" id="3074124"/>
    <lineage>
        <taxon>Bacteria</taxon>
        <taxon>Pseudomonadati</taxon>
        <taxon>Bacteroidota</taxon>
        <taxon>Flavobacteriia</taxon>
        <taxon>Flavobacteriales</taxon>
        <taxon>Flavobacteriaceae</taxon>
        <taxon>Thalassobellus</taxon>
    </lineage>
</organism>
<evidence type="ECO:0000313" key="2">
    <source>
        <dbReference type="Proteomes" id="UP001302806"/>
    </source>
</evidence>
<accession>A0ABY9XW86</accession>
<gene>
    <name evidence="1" type="ORF">RHP51_05975</name>
</gene>
<proteinExistence type="predicted"/>
<protein>
    <submittedName>
        <fullName evidence="1">Uncharacterized protein</fullName>
    </submittedName>
</protein>
<reference evidence="1 2" key="1">
    <citation type="submission" date="2023-09" db="EMBL/GenBank/DDBJ databases">
        <title>Thalassobella suaedae gen. nov., sp. nov., a marine bacterium of the family Flavobacteriaceae isolated from a halophyte Suaeda japonica.</title>
        <authorList>
            <person name="Lee S.Y."/>
            <person name="Hwang C.Y."/>
        </authorList>
    </citation>
    <scope>NUCLEOTIDE SEQUENCE [LARGE SCALE GENOMIC DNA]</scope>
    <source>
        <strain evidence="1 2">HL-DH14</strain>
    </source>
</reference>